<dbReference type="VEuPathDB" id="TriTrypDB:LdBPK_330830.1"/>
<dbReference type="VEuPathDB" id="TriTrypDB:LdCL_330013800"/>
<feature type="compositionally biased region" description="Polar residues" evidence="1">
    <location>
        <begin position="1368"/>
        <end position="1383"/>
    </location>
</feature>
<feature type="compositionally biased region" description="Low complexity" evidence="1">
    <location>
        <begin position="2474"/>
        <end position="2487"/>
    </location>
</feature>
<accession>A0A504Y9Q9</accession>
<feature type="compositionally biased region" description="Acidic residues" evidence="1">
    <location>
        <begin position="83"/>
        <end position="93"/>
    </location>
</feature>
<dbReference type="PANTHER" id="PTHR15615">
    <property type="match status" value="1"/>
</dbReference>
<organism evidence="3 4">
    <name type="scientific">Leishmania donovani</name>
    <dbReference type="NCBI Taxonomy" id="5661"/>
    <lineage>
        <taxon>Eukaryota</taxon>
        <taxon>Discoba</taxon>
        <taxon>Euglenozoa</taxon>
        <taxon>Kinetoplastea</taxon>
        <taxon>Metakinetoplastina</taxon>
        <taxon>Trypanosomatida</taxon>
        <taxon>Trypanosomatidae</taxon>
        <taxon>Leishmaniinae</taxon>
        <taxon>Leishmania</taxon>
    </lineage>
</organism>
<feature type="compositionally biased region" description="Low complexity" evidence="1">
    <location>
        <begin position="2493"/>
        <end position="2504"/>
    </location>
</feature>
<feature type="region of interest" description="Disordered" evidence="1">
    <location>
        <begin position="880"/>
        <end position="1014"/>
    </location>
</feature>
<feature type="region of interest" description="Disordered" evidence="1">
    <location>
        <begin position="61"/>
        <end position="93"/>
    </location>
</feature>
<feature type="compositionally biased region" description="Basic and acidic residues" evidence="1">
    <location>
        <begin position="1718"/>
        <end position="1739"/>
    </location>
</feature>
<feature type="region of interest" description="Disordered" evidence="1">
    <location>
        <begin position="805"/>
        <end position="845"/>
    </location>
</feature>
<sequence>MEFPIAAPTAEPVRQSTAPWTLTTSSEQWKPCAEKESPTYSYPVTPQHLCRGQQCHIVNSASTPDDDIDSEERCVAPSADRTTEEEKDADDTEDCNVLRNECGGPVLLPSRCDDTFALGVSLAVKAKLPVALNVSCVQQTAAAVALVKADADDSHAVSSAPAVPRICSPALRIPIQGTERTVQHVLKAAGDHNSFASKAMQAIALQATTGGPPLRLNCSRSDLSSLVGGTSGDDPMGLRQLYSLPGSRVGSSLGIPTHTQRGAAQSSAAADAFSMERFAAFYEVALEELMDECERRVANAPAAWRDSQQQLIGGDMNRDLATSTHSFDSPRSSAMSPFGGVPSSVALSCGTPVYSPRFTDPLHSTHGLHIRELSSDIAAVQNRTSTPLPPPSLHSNMAFFSAAGQARQAEQEKSVANEGAVSKLLAALGRHHGKMAPMVFIAGLAYLARVTAQCASEFLSVTRANWYRLTTTAILVAAKVYDEHSSSRLNACFARSSGIPLSEMTRMELDFLYLLDFDLLLKESEVEQWLIWMETLALRRDLMTPLNTYVLDTSASTPAVQLAGTPKPSFTSSTTLTEYGERCKTCAMCEASRTPGLSSEVPEGEEEAVGTSLSSVVVLRSVPQMHVASSCAMTAPCAVSSTANSRCPTGAAAATDAPSLTAPLVDLPSLPPRSSASSVLLPVSLLDGTFSAVSAASVPGGAPSSLNDRRTFVPPLPIHGALPLHPPTAKRRLFSVVHGTAEPPSPISVRQLGRLGGSSPSPLRPPSVGRHPSVRFFKSQATHAHGPHRYASGTVGCAELGMHGAEDGGGKVSRRSCQDQVTRAGSASAAGQTSAPAAASHQQKRRWGPLGMVQHVRDVLGVTASLVRGQLDVLAPSAHPEELSRLPPPQQNREQPTSQALRPSTKSLSGRGGCTSLQPQSSAMPPRRTNNGGTYPPFPENLMDERKPQTCNAPPAAAVASRRFTDSNPQPRPAAPDCHRCGLATPGAVTRRSPMPRSSPQHVDPCSSAGTQPYTSTVANAAADQPAAAAAANGAENSDSADALNSNRPQRLSLIRKQRSLTSPSPRSHTPAPLSHLTSLTTVASQPPSKKDRDRRNDYTKLSSEPRKRSNTAAPTTSSLNSASFSLTRMRPSSAASPATAVRGATPHAQIRSTSRPASRSVPGYLHSTFSSRAHLPVPPPELPTADAALAPLPVSVTGTTSSNHSIDTGSAPPPTTSPLPSSIESERKMCSTGNNGVIRPGRTRVSDLDSPTGTPASPAVIHGSRSRGYGGASGARAEVAISPPFLLDGIAAPILTHRNPITDPAPHIHGGKRRNRATLESSFASVLEGTGGEPAPAPPPPALIHSSSQSVEEQLGITANAAEDPRSSSTLNHATADATATSHRLRSEGSPLARSEHLSARPVPAFPPPPPEYAPVSAHSAQTLPHSCPSSAGEDGPPSSTAPLDAAAGDSTEPQPSKGPQSRSASSCTPERGSSLEHRSSALPRSPSADAAVYSPVSVQEQPLSKESIRSASLETTASAHLSPRSPSAPRSPPTSAATPPSSVGPAAQLSPSMDSVHNDVEEETPVARTTPPQPAPMRLPELHVVAGSVVSAASERSLSSHRSGSRSTPLENFAALLEDLHVLWKEEEPLTCEVSPVSHASNGAFDGCTSRSTARVMAEPKDDESGSVMYPADTSDPNREGPEEAEQVPESFLDGPLRGTDTTGHAPITPRLRRRIEKDQRRELEMLRAATKERHPEILGSLDSPETLMRELERMEADRDGQEDGGRSTTLNVTDEVETPPAARSSQKRPPTVPASSRTSPTPLVAQGSRAKPEGRLPVRDAGRAAAPTTEKSSNTESSARKGRPSVSAASTPGARVRERSQAVLRSSRRTNAPENGSTGNGDGVCISTPRGRAAGEAGSGARGAGMPPCGAVCGAAPPLSTTALNSQLTASAPGTPGSVRDPRRRSPAPTMTASGGSEQLSRMAARRGDGPSGLSSGAGTSPPQKAAATASDDLLPELFSAQEAANTITIVFDLDETLCNNRCFTGPILRPGAALLLHTLRGLCPSPRYKLIDTHTRSQHASNRLYDEAMHRMGVTPLYRSRVAQRQSADGYRRTNSTAPAGTIAASGVDASGVSGKTCSAGLCSTGEARPATAKDTNPLRLELVLWTASEESLARRAMCHIDPANKIFDEAIYRDTRWYRDSHYTKELCRLGRCMNRVVIVENSIESVIRNRQNSILVTSFVRNRLDRQLFLVREVLRDWVCGMKAKLAEQQYASRAASSLRESVERTADSDATLHAFREDSVGSRAGESAEEGGESPVPPHSTRPPARVGRSESGPAVMNHAGTHLGDRDPINDNSDGNGSQRGAAPELALSAPCRAPAHAVSVPSSPPRSAPRPLSAMARRAPNIVEFLQHHRLIFPDSNFLRFQLTGDVMKHLQTKEAALIAAALHPPQTAAEQADTRAARSIGCGPASRTTRSVRAPPNVPPSSTPPVTTTAPTTANPAGPAPRTPQSRAAGRASPSGGGAAEDGASAAATRLRIPGKEVGAARTPAAAATPTSPLGGPVVGASGNSRPGHSSSNGVARAAIANRDPAVRPQRTVSAPPKRSVTNET</sequence>
<name>A0A504Y9Q9_LEIDO</name>
<dbReference type="GO" id="GO:0019901">
    <property type="term" value="F:protein kinase binding"/>
    <property type="evidence" value="ECO:0007669"/>
    <property type="project" value="InterPro"/>
</dbReference>
<feature type="compositionally biased region" description="Polar residues" evidence="1">
    <location>
        <begin position="1952"/>
        <end position="1963"/>
    </location>
</feature>
<feature type="compositionally biased region" description="Polar residues" evidence="1">
    <location>
        <begin position="1111"/>
        <end position="1127"/>
    </location>
</feature>
<feature type="compositionally biased region" description="Polar residues" evidence="1">
    <location>
        <begin position="2338"/>
        <end position="2347"/>
    </location>
</feature>
<feature type="compositionally biased region" description="Polar residues" evidence="1">
    <location>
        <begin position="915"/>
        <end position="933"/>
    </location>
</feature>
<dbReference type="VEuPathDB" id="TriTrypDB:LdBPK_330840.1"/>
<protein>
    <submittedName>
        <fullName evidence="3">Cyclin family protein</fullName>
    </submittedName>
</protein>
<proteinExistence type="predicted"/>
<feature type="region of interest" description="Disordered" evidence="1">
    <location>
        <begin position="2438"/>
        <end position="2595"/>
    </location>
</feature>
<evidence type="ECO:0000313" key="4">
    <source>
        <dbReference type="Proteomes" id="UP000318821"/>
    </source>
</evidence>
<feature type="compositionally biased region" description="Polar residues" evidence="1">
    <location>
        <begin position="1498"/>
        <end position="1518"/>
    </location>
</feature>
<feature type="domain" description="FCP1 homology" evidence="2">
    <location>
        <begin position="2006"/>
        <end position="2244"/>
    </location>
</feature>
<feature type="compositionally biased region" description="Polar residues" evidence="1">
    <location>
        <begin position="1976"/>
        <end position="1986"/>
    </location>
</feature>
<feature type="compositionally biased region" description="Polar residues" evidence="1">
    <location>
        <begin position="1453"/>
        <end position="1470"/>
    </location>
</feature>
<feature type="compositionally biased region" description="Polar residues" evidence="1">
    <location>
        <begin position="891"/>
        <end position="908"/>
    </location>
</feature>
<feature type="compositionally biased region" description="Basic and acidic residues" evidence="1">
    <location>
        <begin position="1813"/>
        <end position="1825"/>
    </location>
</feature>
<dbReference type="PANTHER" id="PTHR15615:SF112">
    <property type="entry name" value="CYCLIN, PUTATIVE-RELATED"/>
    <property type="match status" value="1"/>
</dbReference>
<dbReference type="VEuPathDB" id="TriTrypDB:LdCL_330013900"/>
<feature type="compositionally biased region" description="Polar residues" evidence="1">
    <location>
        <begin position="1076"/>
        <end position="1088"/>
    </location>
</feature>
<feature type="compositionally biased region" description="Polar residues" evidence="1">
    <location>
        <begin position="14"/>
        <end position="28"/>
    </location>
</feature>
<feature type="compositionally biased region" description="Low complexity" evidence="1">
    <location>
        <begin position="824"/>
        <end position="840"/>
    </location>
</feature>
<dbReference type="EMBL" id="RHLD01000006">
    <property type="protein sequence ID" value="TPP55608.1"/>
    <property type="molecule type" value="Genomic_DNA"/>
</dbReference>
<feature type="region of interest" description="Disordered" evidence="1">
    <location>
        <begin position="1"/>
        <end position="29"/>
    </location>
</feature>
<feature type="region of interest" description="Disordered" evidence="1">
    <location>
        <begin position="2362"/>
        <end position="2381"/>
    </location>
</feature>
<feature type="region of interest" description="Disordered" evidence="1">
    <location>
        <begin position="1328"/>
        <end position="1584"/>
    </location>
</feature>
<evidence type="ECO:0000313" key="3">
    <source>
        <dbReference type="EMBL" id="TPP55608.1"/>
    </source>
</evidence>
<evidence type="ECO:0000259" key="2">
    <source>
        <dbReference type="PROSITE" id="PS50969"/>
    </source>
</evidence>
<feature type="region of interest" description="Disordered" evidence="1">
    <location>
        <begin position="1930"/>
        <end position="1992"/>
    </location>
</feature>
<dbReference type="Gene3D" id="3.40.50.1000">
    <property type="entry name" value="HAD superfamily/HAD-like"/>
    <property type="match status" value="1"/>
</dbReference>
<comment type="caution">
    <text evidence="3">The sequence shown here is derived from an EMBL/GenBank/DDBJ whole genome shotgun (WGS) entry which is preliminary data.</text>
</comment>
<dbReference type="FunFam" id="1.10.472.10:FF:000164">
    <property type="entry name" value="CYC2-like cyclin, putative"/>
    <property type="match status" value="1"/>
</dbReference>
<feature type="region of interest" description="Disordered" evidence="1">
    <location>
        <begin position="1195"/>
        <end position="1268"/>
    </location>
</feature>
<evidence type="ECO:0000256" key="1">
    <source>
        <dbReference type="SAM" id="MobiDB-lite"/>
    </source>
</evidence>
<dbReference type="VEuPathDB" id="TriTrypDB:LDHU3_33.1220"/>
<dbReference type="InterPro" id="IPR036915">
    <property type="entry name" value="Cyclin-like_sf"/>
</dbReference>
<feature type="compositionally biased region" description="Polar residues" evidence="1">
    <location>
        <begin position="2552"/>
        <end position="2564"/>
    </location>
</feature>
<reference evidence="4" key="1">
    <citation type="submission" date="2019-02" db="EMBL/GenBank/DDBJ databases">
        <title>FDA dAtabase for Regulatory Grade micrObial Sequences (FDA-ARGOS): Supporting development and validation of Infectious Disease Dx tests.</title>
        <authorList>
            <person name="Duncan R."/>
            <person name="Fisher C."/>
            <person name="Tallon L."/>
            <person name="Sadzewicz L."/>
            <person name="Sengamalay N."/>
            <person name="Ott S."/>
            <person name="Godinez A."/>
            <person name="Nagaraj S."/>
            <person name="Vavikolanu K."/>
            <person name="Vyas G."/>
            <person name="Nadendla S."/>
            <person name="Aluvathingal J."/>
            <person name="Sichtig H."/>
        </authorList>
    </citation>
    <scope>NUCLEOTIDE SEQUENCE [LARGE SCALE GENOMIC DNA]</scope>
    <source>
        <strain evidence="4">FDAARGOS_360</strain>
    </source>
</reference>
<feature type="region of interest" description="Disordered" evidence="1">
    <location>
        <begin position="1659"/>
        <end position="1906"/>
    </location>
</feature>
<feature type="region of interest" description="Disordered" evidence="1">
    <location>
        <begin position="2264"/>
        <end position="2350"/>
    </location>
</feature>
<dbReference type="InterPro" id="IPR004274">
    <property type="entry name" value="FCP1_dom"/>
</dbReference>
<dbReference type="InterPro" id="IPR023214">
    <property type="entry name" value="HAD_sf"/>
</dbReference>
<dbReference type="SMART" id="SM00577">
    <property type="entry name" value="CPDc"/>
    <property type="match status" value="1"/>
</dbReference>
<dbReference type="InterPro" id="IPR036412">
    <property type="entry name" value="HAD-like_sf"/>
</dbReference>
<gene>
    <name evidence="3" type="ORF">CGC20_11010</name>
</gene>
<feature type="compositionally biased region" description="Low complexity" evidence="1">
    <location>
        <begin position="750"/>
        <end position="770"/>
    </location>
</feature>
<feature type="region of interest" description="Disordered" evidence="1">
    <location>
        <begin position="1057"/>
        <end position="1165"/>
    </location>
</feature>
<feature type="compositionally biased region" description="Polar residues" evidence="1">
    <location>
        <begin position="1197"/>
        <end position="1208"/>
    </location>
</feature>
<feature type="compositionally biased region" description="Polar residues" evidence="1">
    <location>
        <begin position="1420"/>
        <end position="1431"/>
    </location>
</feature>
<dbReference type="SUPFAM" id="SSF56784">
    <property type="entry name" value="HAD-like"/>
    <property type="match status" value="1"/>
</dbReference>
<dbReference type="SUPFAM" id="SSF47954">
    <property type="entry name" value="Cyclin-like"/>
    <property type="match status" value="1"/>
</dbReference>
<feature type="compositionally biased region" description="Pro residues" evidence="1">
    <location>
        <begin position="1405"/>
        <end position="1414"/>
    </location>
</feature>
<dbReference type="PROSITE" id="PS50969">
    <property type="entry name" value="FCP1"/>
    <property type="match status" value="1"/>
</dbReference>
<feature type="compositionally biased region" description="Basic and acidic residues" evidence="1">
    <location>
        <begin position="1750"/>
        <end position="1768"/>
    </location>
</feature>
<feature type="compositionally biased region" description="Low complexity" evidence="1">
    <location>
        <begin position="2530"/>
        <end position="2543"/>
    </location>
</feature>
<feature type="compositionally biased region" description="Polar residues" evidence="1">
    <location>
        <begin position="1786"/>
        <end position="1804"/>
    </location>
</feature>
<feature type="compositionally biased region" description="Low complexity" evidence="1">
    <location>
        <begin position="1519"/>
        <end position="1549"/>
    </location>
</feature>
<dbReference type="Pfam" id="PF03031">
    <property type="entry name" value="NIF"/>
    <property type="match status" value="1"/>
</dbReference>
<dbReference type="InterPro" id="IPR013922">
    <property type="entry name" value="Cyclin_PHO80-like"/>
</dbReference>
<feature type="compositionally biased region" description="Basic and acidic residues" evidence="1">
    <location>
        <begin position="1089"/>
        <end position="1108"/>
    </location>
</feature>
<feature type="region of interest" description="Disordered" evidence="1">
    <location>
        <begin position="741"/>
        <end position="772"/>
    </location>
</feature>
<dbReference type="Gene3D" id="1.10.472.10">
    <property type="entry name" value="Cyclin-like"/>
    <property type="match status" value="1"/>
</dbReference>
<dbReference type="Pfam" id="PF08613">
    <property type="entry name" value="Cyclin"/>
    <property type="match status" value="1"/>
</dbReference>
<dbReference type="Proteomes" id="UP000318821">
    <property type="component" value="Unassembled WGS sequence"/>
</dbReference>
<dbReference type="FunFam" id="3.40.50.1000:FF:000388">
    <property type="entry name" value="Uncharacterized protein"/>
    <property type="match status" value="1"/>
</dbReference>
<dbReference type="VEuPathDB" id="TriTrypDB:LDHU3_33.1200"/>